<comment type="similarity">
    <text evidence="1">Belongs to the RAD23 family.</text>
</comment>
<dbReference type="GO" id="GO:0070628">
    <property type="term" value="F:proteasome binding"/>
    <property type="evidence" value="ECO:0007669"/>
    <property type="project" value="TreeGrafter"/>
</dbReference>
<dbReference type="GO" id="GO:0043161">
    <property type="term" value="P:proteasome-mediated ubiquitin-dependent protein catabolic process"/>
    <property type="evidence" value="ECO:0007669"/>
    <property type="project" value="UniProtKB-UniRule"/>
</dbReference>
<dbReference type="PRINTS" id="PR01839">
    <property type="entry name" value="RAD23PROTEIN"/>
</dbReference>
<keyword evidence="1" id="KW-0234">DNA repair</keyword>
<dbReference type="SUPFAM" id="SSF46934">
    <property type="entry name" value="UBA-like"/>
    <property type="match status" value="1"/>
</dbReference>
<reference evidence="3 4" key="1">
    <citation type="journal article" date="2013" name="BMC Genomics">
        <title>Reconstruction of the lipid metabolism for the microalga Monoraphidium neglectum from its genome sequence reveals characteristics suitable for biofuel production.</title>
        <authorList>
            <person name="Bogen C."/>
            <person name="Al-Dilaimi A."/>
            <person name="Albersmeier A."/>
            <person name="Wichmann J."/>
            <person name="Grundmann M."/>
            <person name="Rupp O."/>
            <person name="Lauersen K.J."/>
            <person name="Blifernez-Klassen O."/>
            <person name="Kalinowski J."/>
            <person name="Goesmann A."/>
            <person name="Mussgnug J.H."/>
            <person name="Kruse O."/>
        </authorList>
    </citation>
    <scope>NUCLEOTIDE SEQUENCE [LARGE SCALE GENOMIC DNA]</scope>
    <source>
        <strain evidence="3 4">SAG 48.87</strain>
    </source>
</reference>
<dbReference type="Pfam" id="PF00627">
    <property type="entry name" value="UBA"/>
    <property type="match status" value="1"/>
</dbReference>
<evidence type="ECO:0000313" key="4">
    <source>
        <dbReference type="Proteomes" id="UP000054498"/>
    </source>
</evidence>
<dbReference type="InterPro" id="IPR004806">
    <property type="entry name" value="Rad23"/>
</dbReference>
<dbReference type="GO" id="GO:0006289">
    <property type="term" value="P:nucleotide-excision repair"/>
    <property type="evidence" value="ECO:0007669"/>
    <property type="project" value="UniProtKB-UniRule"/>
</dbReference>
<dbReference type="CDD" id="cd14281">
    <property type="entry name" value="UBA2_Rad23_like"/>
    <property type="match status" value="1"/>
</dbReference>
<comment type="subcellular location">
    <subcellularLocation>
        <location evidence="1">Nucleus</location>
    </subcellularLocation>
    <subcellularLocation>
        <location evidence="1">Cytoplasm</location>
    </subcellularLocation>
</comment>
<dbReference type="GO" id="GO:0005829">
    <property type="term" value="C:cytosol"/>
    <property type="evidence" value="ECO:0007669"/>
    <property type="project" value="TreeGrafter"/>
</dbReference>
<dbReference type="OrthoDB" id="419317at2759"/>
<evidence type="ECO:0000256" key="1">
    <source>
        <dbReference type="RuleBase" id="RU367049"/>
    </source>
</evidence>
<dbReference type="STRING" id="145388.A0A0D2IVW1"/>
<dbReference type="GeneID" id="25733613"/>
<gene>
    <name evidence="3" type="ORF">MNEG_15906</name>
</gene>
<dbReference type="SMART" id="SM00165">
    <property type="entry name" value="UBA"/>
    <property type="match status" value="1"/>
</dbReference>
<evidence type="ECO:0000313" key="3">
    <source>
        <dbReference type="EMBL" id="KIY92057.1"/>
    </source>
</evidence>
<protein>
    <recommendedName>
        <fullName evidence="1">Ubiquitin receptor RAD23</fullName>
    </recommendedName>
    <alternativeName>
        <fullName evidence="1">DNA repair protein RAD23</fullName>
    </alternativeName>
</protein>
<dbReference type="Pfam" id="PF09280">
    <property type="entry name" value="XPC-binding"/>
    <property type="match status" value="1"/>
</dbReference>
<dbReference type="GO" id="GO:0043130">
    <property type="term" value="F:ubiquitin binding"/>
    <property type="evidence" value="ECO:0007669"/>
    <property type="project" value="UniProtKB-UniRule"/>
</dbReference>
<dbReference type="Gene3D" id="1.10.8.10">
    <property type="entry name" value="DNA helicase RuvA subunit, C-terminal domain"/>
    <property type="match status" value="1"/>
</dbReference>
<dbReference type="GO" id="GO:0031593">
    <property type="term" value="F:polyubiquitin modification-dependent protein binding"/>
    <property type="evidence" value="ECO:0007669"/>
    <property type="project" value="UniProtKB-UniRule"/>
</dbReference>
<proteinExistence type="inferred from homology"/>
<dbReference type="EMBL" id="KK105998">
    <property type="protein sequence ID" value="KIY92057.1"/>
    <property type="molecule type" value="Genomic_DNA"/>
</dbReference>
<dbReference type="Gene3D" id="1.10.10.540">
    <property type="entry name" value="XPC-binding domain"/>
    <property type="match status" value="1"/>
</dbReference>
<comment type="function">
    <text evidence="1">Multiubiquitin chain receptor involved in modulation of proteasomal degradation. Involved in nucleotide excision repair.</text>
</comment>
<dbReference type="SUPFAM" id="SSF101238">
    <property type="entry name" value="XPC-binding domain"/>
    <property type="match status" value="1"/>
</dbReference>
<dbReference type="InterPro" id="IPR009060">
    <property type="entry name" value="UBA-like_sf"/>
</dbReference>
<dbReference type="KEGG" id="mng:MNEG_15906"/>
<feature type="domain" description="UBA" evidence="2">
    <location>
        <begin position="79"/>
        <end position="119"/>
    </location>
</feature>
<dbReference type="PANTHER" id="PTHR10621:SF0">
    <property type="entry name" value="UV EXCISION REPAIR PROTEIN RAD23"/>
    <property type="match status" value="1"/>
</dbReference>
<dbReference type="GO" id="GO:0003684">
    <property type="term" value="F:damaged DNA binding"/>
    <property type="evidence" value="ECO:0007669"/>
    <property type="project" value="UniProtKB-UniRule"/>
</dbReference>
<dbReference type="Proteomes" id="UP000054498">
    <property type="component" value="Unassembled WGS sequence"/>
</dbReference>
<dbReference type="InterPro" id="IPR015940">
    <property type="entry name" value="UBA"/>
</dbReference>
<dbReference type="PROSITE" id="PS50030">
    <property type="entry name" value="UBA"/>
    <property type="match status" value="1"/>
</dbReference>
<sequence length="123" mass="13246">MLRRAVQSNPTILVPMLQELGKQNPELLQQINAHQADFLRMVMEPGEEGEDDEMAEALAAMAGGEGGLPPGMIAVELTPEDEAAIGRLEALGFERSACIEAYLSCDKQEELAANFLLEGAFGD</sequence>
<dbReference type="GO" id="GO:0005654">
    <property type="term" value="C:nucleoplasm"/>
    <property type="evidence" value="ECO:0007669"/>
    <property type="project" value="TreeGrafter"/>
</dbReference>
<keyword evidence="1" id="KW-0963">Cytoplasm</keyword>
<organism evidence="3 4">
    <name type="scientific">Monoraphidium neglectum</name>
    <dbReference type="NCBI Taxonomy" id="145388"/>
    <lineage>
        <taxon>Eukaryota</taxon>
        <taxon>Viridiplantae</taxon>
        <taxon>Chlorophyta</taxon>
        <taxon>core chlorophytes</taxon>
        <taxon>Chlorophyceae</taxon>
        <taxon>CS clade</taxon>
        <taxon>Sphaeropleales</taxon>
        <taxon>Selenastraceae</taxon>
        <taxon>Monoraphidium</taxon>
    </lineage>
</organism>
<dbReference type="FunFam" id="1.10.8.10:FF:000002">
    <property type="entry name" value="UV excision repair protein RAD23 homolog"/>
    <property type="match status" value="1"/>
</dbReference>
<dbReference type="RefSeq" id="XP_013891077.1">
    <property type="nucleotide sequence ID" value="XM_014035623.1"/>
</dbReference>
<accession>A0A0D2IVW1</accession>
<name>A0A0D2IVW1_9CHLO</name>
<dbReference type="PANTHER" id="PTHR10621">
    <property type="entry name" value="UV EXCISION REPAIR PROTEIN RAD23"/>
    <property type="match status" value="1"/>
</dbReference>
<dbReference type="InterPro" id="IPR015360">
    <property type="entry name" value="XPC-bd"/>
</dbReference>
<keyword evidence="1" id="KW-0227">DNA damage</keyword>
<keyword evidence="1" id="KW-0539">Nucleus</keyword>
<dbReference type="AlphaFoldDB" id="A0A0D2IVW1"/>
<evidence type="ECO:0000259" key="2">
    <source>
        <dbReference type="PROSITE" id="PS50030"/>
    </source>
</evidence>
<keyword evidence="4" id="KW-1185">Reference proteome</keyword>
<dbReference type="InterPro" id="IPR036353">
    <property type="entry name" value="XPC-bd_sf"/>
</dbReference>